<reference evidence="1" key="1">
    <citation type="submission" date="2019-08" db="EMBL/GenBank/DDBJ databases">
        <authorList>
            <person name="Kucharzyk K."/>
            <person name="Murdoch R.W."/>
            <person name="Higgins S."/>
            <person name="Loffler F."/>
        </authorList>
    </citation>
    <scope>NUCLEOTIDE SEQUENCE</scope>
</reference>
<protein>
    <submittedName>
        <fullName evidence="1">Uncharacterized protein</fullName>
    </submittedName>
</protein>
<comment type="caution">
    <text evidence="1">The sequence shown here is derived from an EMBL/GenBank/DDBJ whole genome shotgun (WGS) entry which is preliminary data.</text>
</comment>
<proteinExistence type="predicted"/>
<name>A0A645DYQ1_9ZZZZ</name>
<sequence>MISSIYVYHDIEGMRFPVKGFCKHLNMFSAIDTNSKICFTSQSEKTIHLYISNNFVSNKNISYPRSSHNFSLSKFGHCNSLRSSNQLLFGNIWRSVCLYMRTERDTGILRFLLHPVKVSLHNIKIYKKRWRINIHNLTTSERFMKTPHHIFHLIFLQKAFL</sequence>
<organism evidence="1">
    <name type="scientific">bioreactor metagenome</name>
    <dbReference type="NCBI Taxonomy" id="1076179"/>
    <lineage>
        <taxon>unclassified sequences</taxon>
        <taxon>metagenomes</taxon>
        <taxon>ecological metagenomes</taxon>
    </lineage>
</organism>
<accession>A0A645DYQ1</accession>
<dbReference type="EMBL" id="VSSQ01041251">
    <property type="protein sequence ID" value="MPM94654.1"/>
    <property type="molecule type" value="Genomic_DNA"/>
</dbReference>
<gene>
    <name evidence="1" type="ORF">SDC9_141802</name>
</gene>
<evidence type="ECO:0000313" key="1">
    <source>
        <dbReference type="EMBL" id="MPM94654.1"/>
    </source>
</evidence>
<dbReference type="AlphaFoldDB" id="A0A645DYQ1"/>